<dbReference type="Gene3D" id="2.70.70.10">
    <property type="entry name" value="Glucose Permease (Domain IIA)"/>
    <property type="match status" value="1"/>
</dbReference>
<proteinExistence type="predicted"/>
<name>A0AAC8Q3S2_9BACT</name>
<dbReference type="SUPFAM" id="SSF51261">
    <property type="entry name" value="Duplicated hybrid motif"/>
    <property type="match status" value="1"/>
</dbReference>
<protein>
    <submittedName>
        <fullName evidence="2">Peptidase, M23/M37 family</fullName>
    </submittedName>
</protein>
<keyword evidence="1" id="KW-0732">Signal</keyword>
<evidence type="ECO:0000313" key="4">
    <source>
        <dbReference type="Proteomes" id="UP000035579"/>
    </source>
</evidence>
<reference evidence="2 4" key="1">
    <citation type="submission" date="2015-05" db="EMBL/GenBank/DDBJ databases">
        <title>Genome assembly of Archangium gephyra DSM 2261.</title>
        <authorList>
            <person name="Sharma G."/>
            <person name="Subramanian S."/>
        </authorList>
    </citation>
    <scope>NUCLEOTIDE SEQUENCE [LARGE SCALE GENOMIC DNA]</scope>
    <source>
        <strain evidence="2 4">DSM 2261</strain>
    </source>
</reference>
<evidence type="ECO:0000313" key="3">
    <source>
        <dbReference type="EMBL" id="REG33429.1"/>
    </source>
</evidence>
<keyword evidence="5" id="KW-1185">Reference proteome</keyword>
<feature type="chain" id="PRO_5042268303" evidence="1">
    <location>
        <begin position="24"/>
        <end position="181"/>
    </location>
</feature>
<evidence type="ECO:0000256" key="1">
    <source>
        <dbReference type="SAM" id="SignalP"/>
    </source>
</evidence>
<dbReference type="EMBL" id="QUMU01000004">
    <property type="protein sequence ID" value="REG33429.1"/>
    <property type="molecule type" value="Genomic_DNA"/>
</dbReference>
<gene>
    <name evidence="2" type="ORF">AA314_01484</name>
    <name evidence="3" type="ORF">ATI61_104720</name>
</gene>
<reference evidence="3 5" key="2">
    <citation type="submission" date="2018-08" db="EMBL/GenBank/DDBJ databases">
        <title>Genomic Encyclopedia of Archaeal and Bacterial Type Strains, Phase II (KMG-II): from individual species to whole genera.</title>
        <authorList>
            <person name="Goeker M."/>
        </authorList>
    </citation>
    <scope>NUCLEOTIDE SEQUENCE [LARGE SCALE GENOMIC DNA]</scope>
    <source>
        <strain evidence="3 5">DSM 2261</strain>
    </source>
</reference>
<dbReference type="Proteomes" id="UP000256345">
    <property type="component" value="Unassembled WGS sequence"/>
</dbReference>
<dbReference type="AlphaFoldDB" id="A0AAC8Q3S2"/>
<dbReference type="EMBL" id="CP011509">
    <property type="protein sequence ID" value="AKI99857.1"/>
    <property type="molecule type" value="Genomic_DNA"/>
</dbReference>
<sequence>MNVKNMMYAAAALVAGFAGVASAATANGAICDTAARVGSTTYYSCSGSSHTALDMSNGTCSEWNHRAMIAGSRYYAYYGGCAANCSGGTTCNGGAGNYYVVTGGSGWDFRQLHLNANTSSGSKTCDGCALGLVGSTGNSTGAHVHADNRQYGTRKSAWYTSKGTTCGSSAYCGNVVGYPTL</sequence>
<dbReference type="Proteomes" id="UP000035579">
    <property type="component" value="Chromosome"/>
</dbReference>
<dbReference type="InterPro" id="IPR011055">
    <property type="entry name" value="Dup_hybrid_motif"/>
</dbReference>
<organism evidence="2 4">
    <name type="scientific">Archangium gephyra</name>
    <dbReference type="NCBI Taxonomy" id="48"/>
    <lineage>
        <taxon>Bacteria</taxon>
        <taxon>Pseudomonadati</taxon>
        <taxon>Myxococcota</taxon>
        <taxon>Myxococcia</taxon>
        <taxon>Myxococcales</taxon>
        <taxon>Cystobacterineae</taxon>
        <taxon>Archangiaceae</taxon>
        <taxon>Archangium</taxon>
    </lineage>
</organism>
<dbReference type="KEGG" id="age:AA314_01484"/>
<dbReference type="RefSeq" id="WP_047854830.1">
    <property type="nucleotide sequence ID" value="NZ_CP011509.1"/>
</dbReference>
<feature type="signal peptide" evidence="1">
    <location>
        <begin position="1"/>
        <end position="23"/>
    </location>
</feature>
<evidence type="ECO:0000313" key="5">
    <source>
        <dbReference type="Proteomes" id="UP000256345"/>
    </source>
</evidence>
<evidence type="ECO:0000313" key="2">
    <source>
        <dbReference type="EMBL" id="AKI99857.1"/>
    </source>
</evidence>
<accession>A0AAC8Q3S2</accession>